<dbReference type="EMBL" id="MHRF01000013">
    <property type="protein sequence ID" value="OHA17791.1"/>
    <property type="molecule type" value="Genomic_DNA"/>
</dbReference>
<dbReference type="STRING" id="1802301.A2664_04270"/>
<comment type="caution">
    <text evidence="1">The sequence shown here is derived from an EMBL/GenBank/DDBJ whole genome shotgun (WGS) entry which is preliminary data.</text>
</comment>
<protein>
    <recommendedName>
        <fullName evidence="3">30S ribosomal protein S21</fullName>
    </recommendedName>
</protein>
<proteinExistence type="predicted"/>
<accession>A0A1G2M422</accession>
<evidence type="ECO:0008006" key="3">
    <source>
        <dbReference type="Google" id="ProtNLM"/>
    </source>
</evidence>
<evidence type="ECO:0000313" key="2">
    <source>
        <dbReference type="Proteomes" id="UP000178873"/>
    </source>
</evidence>
<sequence>MASIQIERTNNENGLSLLRRFNKRIQGAGIVKAVRGNRYKERNKSPLTRKKRALNQLRRRTEIIALVKLGKLPDKMSKPNS</sequence>
<reference evidence="1 2" key="1">
    <citation type="journal article" date="2016" name="Nat. Commun.">
        <title>Thousands of microbial genomes shed light on interconnected biogeochemical processes in an aquifer system.</title>
        <authorList>
            <person name="Anantharaman K."/>
            <person name="Brown C.T."/>
            <person name="Hug L.A."/>
            <person name="Sharon I."/>
            <person name="Castelle C.J."/>
            <person name="Probst A.J."/>
            <person name="Thomas B.C."/>
            <person name="Singh A."/>
            <person name="Wilkins M.J."/>
            <person name="Karaoz U."/>
            <person name="Brodie E.L."/>
            <person name="Williams K.H."/>
            <person name="Hubbard S.S."/>
            <person name="Banfield J.F."/>
        </authorList>
    </citation>
    <scope>NUCLEOTIDE SEQUENCE [LARGE SCALE GENOMIC DNA]</scope>
</reference>
<evidence type="ECO:0000313" key="1">
    <source>
        <dbReference type="EMBL" id="OHA17791.1"/>
    </source>
</evidence>
<gene>
    <name evidence="1" type="ORF">A2664_04270</name>
</gene>
<organism evidence="1 2">
    <name type="scientific">Candidatus Taylorbacteria bacterium RIFCSPHIGHO2_01_FULL_46_22b</name>
    <dbReference type="NCBI Taxonomy" id="1802301"/>
    <lineage>
        <taxon>Bacteria</taxon>
        <taxon>Candidatus Tayloriibacteriota</taxon>
    </lineage>
</organism>
<name>A0A1G2M422_9BACT</name>
<dbReference type="AlphaFoldDB" id="A0A1G2M422"/>
<dbReference type="Proteomes" id="UP000178873">
    <property type="component" value="Unassembled WGS sequence"/>
</dbReference>